<keyword evidence="1" id="KW-0238">DNA-binding</keyword>
<dbReference type="PANTHER" id="PTHR30204">
    <property type="entry name" value="REDOX-CYCLING DRUG-SENSING TRANSCRIPTIONAL ACTIVATOR SOXR"/>
    <property type="match status" value="1"/>
</dbReference>
<dbReference type="Pfam" id="PF13411">
    <property type="entry name" value="MerR_1"/>
    <property type="match status" value="1"/>
</dbReference>
<dbReference type="EMBL" id="JNFA01000011">
    <property type="protein sequence ID" value="KGL42575.1"/>
    <property type="molecule type" value="Genomic_DNA"/>
</dbReference>
<dbReference type="STRING" id="1552123.EP57_03690"/>
<reference evidence="3 5" key="1">
    <citation type="submission" date="2014-05" db="EMBL/GenBank/DDBJ databases">
        <title>Novel Listeriaceae from food processing environments.</title>
        <authorList>
            <person name="den Bakker H.C."/>
        </authorList>
    </citation>
    <scope>NUCLEOTIDE SEQUENCE [LARGE SCALE GENOMIC DNA]</scope>
    <source>
        <strain evidence="3 5">FSL A5-0281</strain>
    </source>
</reference>
<dbReference type="SMART" id="SM00422">
    <property type="entry name" value="HTH_MERR"/>
    <property type="match status" value="1"/>
</dbReference>
<gene>
    <name evidence="3" type="ORF">EP57_03690</name>
    <name evidence="4" type="ORF">HCB06_15005</name>
</gene>
<dbReference type="GeneID" id="58716526"/>
<evidence type="ECO:0000313" key="3">
    <source>
        <dbReference type="EMBL" id="KGL42575.1"/>
    </source>
</evidence>
<sequence length="125" mass="14747">MYTIGETAKIVGLSTYTLRYYEQEKIITPSRKTSGERYYNEEHLNWLRFVIRLKATQMPLAQIRKYAELFSEGDHTAAQRLELLQAHQAFIQEQLQRLMEVNSELDYKITNYEQLIANSAIQKNV</sequence>
<name>A0A099WEP4_9LIST</name>
<dbReference type="RefSeq" id="WP_036084336.1">
    <property type="nucleotide sequence ID" value="NZ_CBCSHQ010000001.1"/>
</dbReference>
<dbReference type="GO" id="GO:0003677">
    <property type="term" value="F:DNA binding"/>
    <property type="evidence" value="ECO:0007669"/>
    <property type="project" value="UniProtKB-KW"/>
</dbReference>
<organism evidence="3 5">
    <name type="scientific">Listeria booriae</name>
    <dbReference type="NCBI Taxonomy" id="1552123"/>
    <lineage>
        <taxon>Bacteria</taxon>
        <taxon>Bacillati</taxon>
        <taxon>Bacillota</taxon>
        <taxon>Bacilli</taxon>
        <taxon>Bacillales</taxon>
        <taxon>Listeriaceae</taxon>
        <taxon>Listeria</taxon>
    </lineage>
</organism>
<reference evidence="4 6" key="2">
    <citation type="submission" date="2020-03" db="EMBL/GenBank/DDBJ databases">
        <title>Soil Listeria distribution.</title>
        <authorList>
            <person name="Liao J."/>
            <person name="Wiedmann M."/>
        </authorList>
    </citation>
    <scope>NUCLEOTIDE SEQUENCE [LARGE SCALE GENOMIC DNA]</scope>
    <source>
        <strain evidence="4 6">FSL L7-0360</strain>
    </source>
</reference>
<evidence type="ECO:0000259" key="2">
    <source>
        <dbReference type="PROSITE" id="PS50937"/>
    </source>
</evidence>
<dbReference type="InterPro" id="IPR047057">
    <property type="entry name" value="MerR_fam"/>
</dbReference>
<feature type="domain" description="HTH merR-type" evidence="2">
    <location>
        <begin position="1"/>
        <end position="69"/>
    </location>
</feature>
<dbReference type="eggNOG" id="COG0789">
    <property type="taxonomic scope" value="Bacteria"/>
</dbReference>
<dbReference type="SUPFAM" id="SSF46955">
    <property type="entry name" value="Putative DNA-binding domain"/>
    <property type="match status" value="1"/>
</dbReference>
<protein>
    <submittedName>
        <fullName evidence="3">MerR family transcriptional regulator</fullName>
    </submittedName>
</protein>
<dbReference type="Proteomes" id="UP000029844">
    <property type="component" value="Unassembled WGS sequence"/>
</dbReference>
<dbReference type="CDD" id="cd01109">
    <property type="entry name" value="HTH_YyaN"/>
    <property type="match status" value="1"/>
</dbReference>
<keyword evidence="5" id="KW-1185">Reference proteome</keyword>
<evidence type="ECO:0000313" key="4">
    <source>
        <dbReference type="EMBL" id="MBC2117939.1"/>
    </source>
</evidence>
<dbReference type="Proteomes" id="UP000529446">
    <property type="component" value="Unassembled WGS sequence"/>
</dbReference>
<accession>A0A099WEP4</accession>
<dbReference type="OrthoDB" id="9811174at2"/>
<proteinExistence type="predicted"/>
<dbReference type="Gene3D" id="1.10.1660.10">
    <property type="match status" value="1"/>
</dbReference>
<comment type="caution">
    <text evidence="3">The sequence shown here is derived from an EMBL/GenBank/DDBJ whole genome shotgun (WGS) entry which is preliminary data.</text>
</comment>
<evidence type="ECO:0000256" key="1">
    <source>
        <dbReference type="ARBA" id="ARBA00023125"/>
    </source>
</evidence>
<dbReference type="InterPro" id="IPR009061">
    <property type="entry name" value="DNA-bd_dom_put_sf"/>
</dbReference>
<dbReference type="InterPro" id="IPR000551">
    <property type="entry name" value="MerR-type_HTH_dom"/>
</dbReference>
<dbReference type="AlphaFoldDB" id="A0A099WEP4"/>
<dbReference type="PROSITE" id="PS50937">
    <property type="entry name" value="HTH_MERR_2"/>
    <property type="match status" value="1"/>
</dbReference>
<evidence type="ECO:0000313" key="6">
    <source>
        <dbReference type="Proteomes" id="UP000529446"/>
    </source>
</evidence>
<evidence type="ECO:0000313" key="5">
    <source>
        <dbReference type="Proteomes" id="UP000029844"/>
    </source>
</evidence>
<dbReference type="GO" id="GO:0003700">
    <property type="term" value="F:DNA-binding transcription factor activity"/>
    <property type="evidence" value="ECO:0007669"/>
    <property type="project" value="InterPro"/>
</dbReference>
<dbReference type="PANTHER" id="PTHR30204:SF82">
    <property type="entry name" value="TRANSCRIPTIONAL REGULATOR, MERR FAMILY"/>
    <property type="match status" value="1"/>
</dbReference>
<dbReference type="EMBL" id="JAARXI010000009">
    <property type="protein sequence ID" value="MBC2117939.1"/>
    <property type="molecule type" value="Genomic_DNA"/>
</dbReference>